<dbReference type="Pfam" id="PF14567">
    <property type="entry name" value="SUKH_5"/>
    <property type="match status" value="1"/>
</dbReference>
<evidence type="ECO:0000259" key="1">
    <source>
        <dbReference type="SMART" id="SM00860"/>
    </source>
</evidence>
<feature type="domain" description="Knr4/Smi1-like" evidence="1">
    <location>
        <begin position="24"/>
        <end position="136"/>
    </location>
</feature>
<protein>
    <submittedName>
        <fullName evidence="2">SMI1/KNR4 family protein</fullName>
    </submittedName>
</protein>
<organism evidence="2 3">
    <name type="scientific">Selenomonas caprae</name>
    <dbReference type="NCBI Taxonomy" id="2606905"/>
    <lineage>
        <taxon>Bacteria</taxon>
        <taxon>Bacillati</taxon>
        <taxon>Bacillota</taxon>
        <taxon>Negativicutes</taxon>
        <taxon>Selenomonadales</taxon>
        <taxon>Selenomonadaceae</taxon>
        <taxon>Selenomonas</taxon>
    </lineage>
</organism>
<dbReference type="SMART" id="SM00860">
    <property type="entry name" value="SMI1_KNR4"/>
    <property type="match status" value="1"/>
</dbReference>
<dbReference type="RefSeq" id="WP_149189826.1">
    <property type="nucleotide sequence ID" value="NZ_VTOZ01000033.1"/>
</dbReference>
<dbReference type="InterPro" id="IPR018958">
    <property type="entry name" value="Knr4/Smi1-like_dom"/>
</dbReference>
<dbReference type="InterPro" id="IPR037883">
    <property type="entry name" value="Knr4/Smi1-like_sf"/>
</dbReference>
<accession>A0A5D6WIW0</accession>
<reference evidence="2 3" key="1">
    <citation type="submission" date="2019-08" db="EMBL/GenBank/DDBJ databases">
        <title>Selenomonas sp. mPRGC5 and Selenomonas sp. mPRGC8 isolated from ruminal fluid of dairy goat (Capra hircus).</title>
        <authorList>
            <person name="Poothong S."/>
            <person name="Nuengjamnong C."/>
            <person name="Tanasupawat S."/>
        </authorList>
    </citation>
    <scope>NUCLEOTIDE SEQUENCE [LARGE SCALE GENOMIC DNA]</scope>
    <source>
        <strain evidence="3">mPRGC8</strain>
    </source>
</reference>
<proteinExistence type="predicted"/>
<evidence type="ECO:0000313" key="3">
    <source>
        <dbReference type="Proteomes" id="UP000322783"/>
    </source>
</evidence>
<comment type="caution">
    <text evidence="2">The sequence shown here is derived from an EMBL/GenBank/DDBJ whole genome shotgun (WGS) entry which is preliminary data.</text>
</comment>
<dbReference type="EMBL" id="VTOZ01000033">
    <property type="protein sequence ID" value="TYZ27065.1"/>
    <property type="molecule type" value="Genomic_DNA"/>
</dbReference>
<dbReference type="Proteomes" id="UP000322783">
    <property type="component" value="Unassembled WGS sequence"/>
</dbReference>
<dbReference type="SUPFAM" id="SSF160631">
    <property type="entry name" value="SMI1/KNR4-like"/>
    <property type="match status" value="1"/>
</dbReference>
<keyword evidence="3" id="KW-1185">Reference proteome</keyword>
<dbReference type="Gene3D" id="3.40.1580.10">
    <property type="entry name" value="SMI1/KNR4-like"/>
    <property type="match status" value="1"/>
</dbReference>
<name>A0A5D6WIW0_9FIRM</name>
<gene>
    <name evidence="2" type="ORF">FZ041_12645</name>
</gene>
<evidence type="ECO:0000313" key="2">
    <source>
        <dbReference type="EMBL" id="TYZ27065.1"/>
    </source>
</evidence>
<sequence>MKKYDWQKMISEYINENHVSFTGGVDVKRITDIENELGVTFPDSYKCFLRNYGSGGLFGVEIVGCDYGIPPTVVELTKSYREDDMPSDFVIIEDAGEYQYCLQTSKMKDGECPVVNWAVDEDVIFEADDFSEFFLSRICDGEENWKILK</sequence>
<dbReference type="AlphaFoldDB" id="A0A5D6WIW0"/>